<feature type="transmembrane region" description="Helical" evidence="3">
    <location>
        <begin position="522"/>
        <end position="542"/>
    </location>
</feature>
<keyword evidence="5" id="KW-1185">Reference proteome</keyword>
<feature type="transmembrane region" description="Helical" evidence="3">
    <location>
        <begin position="95"/>
        <end position="113"/>
    </location>
</feature>
<dbReference type="AlphaFoldDB" id="A0A8S1PYQ9"/>
<gene>
    <name evidence="4" type="ORF">PPRIM_AZ9-3.1.T1340073</name>
</gene>
<feature type="region of interest" description="Disordered" evidence="2">
    <location>
        <begin position="341"/>
        <end position="382"/>
    </location>
</feature>
<proteinExistence type="predicted"/>
<feature type="transmembrane region" description="Helical" evidence="3">
    <location>
        <begin position="133"/>
        <end position="152"/>
    </location>
</feature>
<feature type="transmembrane region" description="Helical" evidence="3">
    <location>
        <begin position="182"/>
        <end position="200"/>
    </location>
</feature>
<dbReference type="EMBL" id="CAJJDM010000137">
    <property type="protein sequence ID" value="CAD8107613.1"/>
    <property type="molecule type" value="Genomic_DNA"/>
</dbReference>
<sequence length="597" mass="70284">MRQENCEVECCDKGIMIEDKCKCDIGSFGDDCYHNLQDIYVAPYYTFIGIYCVAFFLILFITIRQFQTSLKTQRIPSYYTCYQYAYALIGSPQNYILVLTIVLSICKLIWLILDPFEVYRGNTIVIERLLAEIVYTILFYIYGCLLIVWYTMYDEISYNIYQGEVNKARKWIFTYYKETMKLRLFIVLLVQITVSTLNGFRKGVQYPIFLMICYIFLMANFFLFIIEFIIYGSSLQTCIKDQILVCRQQFKMQYLGMEQAIQQQQMQKDESFSKSPESVQRVVKMSKQVSIEEQKNEIQDEVKQLEEPKIKIGQTKIKSVSFARTFVKGLRGSSFFRQESQKQLKSNKCNQQNQDQNSDQSAKDLDNQFKEDPADEGINSCCLNENQSNSIQWENGEDRQAYQDTVKMQIKAVKETKEIAEKRKESLQQQLQFQRYRERNDQKKQSYLGSSQQDYRTSIYQQSDEDQEKFNLKSSNLAIDRKILFKIQLLVYFGILLEILFGGLSIAVLITDLIRDPIGVLAYLYASSTLQFLSLITVLKLFRDIKNQEIKNLIWIQKVGNQKNKINQQYVFSIPQDQKEDAQKLKFEQRINMNTLY</sequence>
<comment type="caution">
    <text evidence="4">The sequence shown here is derived from an EMBL/GenBank/DDBJ whole genome shotgun (WGS) entry which is preliminary data.</text>
</comment>
<reference evidence="4" key="1">
    <citation type="submission" date="2021-01" db="EMBL/GenBank/DDBJ databases">
        <authorList>
            <consortium name="Genoscope - CEA"/>
            <person name="William W."/>
        </authorList>
    </citation>
    <scope>NUCLEOTIDE SEQUENCE</scope>
</reference>
<protein>
    <submittedName>
        <fullName evidence="4">Uncharacterized protein</fullName>
    </submittedName>
</protein>
<evidence type="ECO:0000256" key="3">
    <source>
        <dbReference type="SAM" id="Phobius"/>
    </source>
</evidence>
<name>A0A8S1PYQ9_PARPR</name>
<feature type="coiled-coil region" evidence="1">
    <location>
        <begin position="410"/>
        <end position="437"/>
    </location>
</feature>
<keyword evidence="3" id="KW-1133">Transmembrane helix</keyword>
<dbReference type="OMA" id="DKCKCDI"/>
<feature type="transmembrane region" description="Helical" evidence="3">
    <location>
        <begin position="44"/>
        <end position="63"/>
    </location>
</feature>
<evidence type="ECO:0000313" key="5">
    <source>
        <dbReference type="Proteomes" id="UP000688137"/>
    </source>
</evidence>
<keyword evidence="1" id="KW-0175">Coiled coil</keyword>
<evidence type="ECO:0000313" key="4">
    <source>
        <dbReference type="EMBL" id="CAD8107613.1"/>
    </source>
</evidence>
<evidence type="ECO:0000256" key="1">
    <source>
        <dbReference type="SAM" id="Coils"/>
    </source>
</evidence>
<keyword evidence="3" id="KW-0472">Membrane</keyword>
<keyword evidence="3" id="KW-0812">Transmembrane</keyword>
<feature type="compositionally biased region" description="Low complexity" evidence="2">
    <location>
        <begin position="346"/>
        <end position="360"/>
    </location>
</feature>
<feature type="transmembrane region" description="Helical" evidence="3">
    <location>
        <begin position="206"/>
        <end position="230"/>
    </location>
</feature>
<feature type="transmembrane region" description="Helical" evidence="3">
    <location>
        <begin position="489"/>
        <end position="510"/>
    </location>
</feature>
<feature type="compositionally biased region" description="Basic and acidic residues" evidence="2">
    <location>
        <begin position="361"/>
        <end position="372"/>
    </location>
</feature>
<accession>A0A8S1PYQ9</accession>
<evidence type="ECO:0000256" key="2">
    <source>
        <dbReference type="SAM" id="MobiDB-lite"/>
    </source>
</evidence>
<dbReference type="Proteomes" id="UP000688137">
    <property type="component" value="Unassembled WGS sequence"/>
</dbReference>
<organism evidence="4 5">
    <name type="scientific">Paramecium primaurelia</name>
    <dbReference type="NCBI Taxonomy" id="5886"/>
    <lineage>
        <taxon>Eukaryota</taxon>
        <taxon>Sar</taxon>
        <taxon>Alveolata</taxon>
        <taxon>Ciliophora</taxon>
        <taxon>Intramacronucleata</taxon>
        <taxon>Oligohymenophorea</taxon>
        <taxon>Peniculida</taxon>
        <taxon>Parameciidae</taxon>
        <taxon>Paramecium</taxon>
    </lineage>
</organism>